<evidence type="ECO:0000313" key="10">
    <source>
        <dbReference type="Proteomes" id="UP000509704"/>
    </source>
</evidence>
<comment type="similarity">
    <text evidence="1 7">Belongs to the SPC29 family.</text>
</comment>
<keyword evidence="3 7" id="KW-0963">Cytoplasm</keyword>
<dbReference type="Pfam" id="PF17082">
    <property type="entry name" value="Spc29"/>
    <property type="match status" value="1"/>
</dbReference>
<feature type="region of interest" description="Disordered" evidence="8">
    <location>
        <begin position="62"/>
        <end position="90"/>
    </location>
</feature>
<evidence type="ECO:0000256" key="5">
    <source>
        <dbReference type="ARBA" id="ARBA00023242"/>
    </source>
</evidence>
<keyword evidence="5 7" id="KW-0539">Nucleus</keyword>
<gene>
    <name evidence="7" type="primary">SPC29</name>
    <name evidence="9" type="ORF">HG535_0A03730</name>
</gene>
<evidence type="ECO:0000256" key="8">
    <source>
        <dbReference type="SAM" id="MobiDB-lite"/>
    </source>
</evidence>
<dbReference type="AlphaFoldDB" id="A0A7H9AWF8"/>
<evidence type="ECO:0000256" key="4">
    <source>
        <dbReference type="ARBA" id="ARBA00023212"/>
    </source>
</evidence>
<name>A0A7H9AWF8_ZYGMR</name>
<organism evidence="9 10">
    <name type="scientific">Zygotorulaspora mrakii</name>
    <name type="common">Zygosaccharomyces mrakii</name>
    <dbReference type="NCBI Taxonomy" id="42260"/>
    <lineage>
        <taxon>Eukaryota</taxon>
        <taxon>Fungi</taxon>
        <taxon>Dikarya</taxon>
        <taxon>Ascomycota</taxon>
        <taxon>Saccharomycotina</taxon>
        <taxon>Saccharomycetes</taxon>
        <taxon>Saccharomycetales</taxon>
        <taxon>Saccharomycetaceae</taxon>
        <taxon>Zygotorulaspora</taxon>
    </lineage>
</organism>
<evidence type="ECO:0000256" key="2">
    <source>
        <dbReference type="ARBA" id="ARBA00016328"/>
    </source>
</evidence>
<proteinExistence type="inferred from homology"/>
<evidence type="ECO:0000256" key="7">
    <source>
        <dbReference type="RuleBase" id="RU362139"/>
    </source>
</evidence>
<dbReference type="GO" id="GO:0005823">
    <property type="term" value="C:central plaque of spindle pole body"/>
    <property type="evidence" value="ECO:0007669"/>
    <property type="project" value="InterPro"/>
</dbReference>
<evidence type="ECO:0000256" key="3">
    <source>
        <dbReference type="ARBA" id="ARBA00022490"/>
    </source>
</evidence>
<evidence type="ECO:0000256" key="1">
    <source>
        <dbReference type="ARBA" id="ARBA00009217"/>
    </source>
</evidence>
<protein>
    <recommendedName>
        <fullName evidence="2 7">Spindle pole component 29</fullName>
    </recommendedName>
</protein>
<sequence length="210" mass="24031">MTEGLTKEFFDKTETDDTLQNIRKQYLASKQNLRELMLKQSTNNGSQNASPVRIKPSLLHPTQAPSVQKQHKLQQQQQQQQQHQHQHQPSFAHFHAPVPADDIIVLNELRSLKAIVSNQQCQITRLSNDLQLTQRLNFQLQDKVSKLQTHISYIENDMINHIGESRIPAPSTSGMNTTNITTPDYAELTPYLTASVEDNTTRLIQMTKPR</sequence>
<dbReference type="GO" id="GO:0030474">
    <property type="term" value="P:spindle pole body duplication"/>
    <property type="evidence" value="ECO:0007669"/>
    <property type="project" value="InterPro"/>
</dbReference>
<feature type="compositionally biased region" description="Low complexity" evidence="8">
    <location>
        <begin position="73"/>
        <end position="83"/>
    </location>
</feature>
<dbReference type="Proteomes" id="UP000509704">
    <property type="component" value="Chromosome 1"/>
</dbReference>
<dbReference type="OrthoDB" id="4036034at2759"/>
<accession>A0A7H9AWF8</accession>
<dbReference type="GO" id="GO:0005634">
    <property type="term" value="C:nucleus"/>
    <property type="evidence" value="ECO:0007669"/>
    <property type="project" value="UniProtKB-SubCell"/>
</dbReference>
<reference evidence="9 10" key="1">
    <citation type="submission" date="2020-07" db="EMBL/GenBank/DDBJ databases">
        <title>The yeast mating-type switching endonuclease HO is a domesticated member of an unorthodox homing genetic element family.</title>
        <authorList>
            <person name="Coughlan A.Y."/>
            <person name="Lombardi L."/>
            <person name="Braun-Galleani S."/>
            <person name="Martos A.R."/>
            <person name="Galeote V."/>
            <person name="Bigey F."/>
            <person name="Dequin S."/>
            <person name="Byrne K.P."/>
            <person name="Wolfe K.H."/>
        </authorList>
    </citation>
    <scope>NUCLEOTIDE SEQUENCE [LARGE SCALE GENOMIC DNA]</scope>
    <source>
        <strain evidence="9 10">NRRL Y-6702</strain>
    </source>
</reference>
<dbReference type="EMBL" id="CP058604">
    <property type="protein sequence ID" value="QLG70434.1"/>
    <property type="molecule type" value="Genomic_DNA"/>
</dbReference>
<keyword evidence="4 7" id="KW-0206">Cytoskeleton</keyword>
<comment type="subcellular location">
    <subcellularLocation>
        <location evidence="7">Cytoplasm</location>
        <location evidence="7">Cytoskeleton</location>
        <location evidence="7">Microtubule organizing center</location>
        <location evidence="7">Spindle pole body</location>
    </subcellularLocation>
    <subcellularLocation>
        <location evidence="7">Nucleus</location>
    </subcellularLocation>
</comment>
<evidence type="ECO:0000256" key="6">
    <source>
        <dbReference type="ARBA" id="ARBA00025108"/>
    </source>
</evidence>
<comment type="function">
    <text evidence="6">Component of the spindle pole body (SPB) required for the proper execution of spindle pole body (SPB) duplication. Links the central plaque component SPC42 to the inner plaque component SPC110.</text>
</comment>
<keyword evidence="10" id="KW-1185">Reference proteome</keyword>
<evidence type="ECO:0000313" key="9">
    <source>
        <dbReference type="EMBL" id="QLG70434.1"/>
    </source>
</evidence>
<dbReference type="GO" id="GO:0005200">
    <property type="term" value="F:structural constituent of cytoskeleton"/>
    <property type="evidence" value="ECO:0007669"/>
    <property type="project" value="InterPro"/>
</dbReference>
<dbReference type="InterPro" id="IPR031392">
    <property type="entry name" value="Spc29"/>
</dbReference>